<evidence type="ECO:0000256" key="3">
    <source>
        <dbReference type="ARBA" id="ARBA00022692"/>
    </source>
</evidence>
<comment type="similarity">
    <text evidence="2">Belongs to the SYG1 (TC 2.A.94) family.</text>
</comment>
<evidence type="ECO:0000313" key="10">
    <source>
        <dbReference type="Proteomes" id="UP001431209"/>
    </source>
</evidence>
<dbReference type="Pfam" id="PF03124">
    <property type="entry name" value="EXS"/>
    <property type="match status" value="1"/>
</dbReference>
<evidence type="ECO:0000259" key="8">
    <source>
        <dbReference type="PROSITE" id="PS51382"/>
    </source>
</evidence>
<keyword evidence="10" id="KW-1185">Reference proteome</keyword>
<proteinExistence type="inferred from homology"/>
<sequence>MKFGKRLIANATPEWQPKFFDYKSMKKKIKKIVQIREHIENIQRRIAENKGRSEEDVEFNLDIDSKYTRQSQSNSGDKSPSDNRFVTGEVDDLIVICPEESYHFLNLFEKEIDNINSFFQEKEKQFNKTRENIATQVQEKKKREGQGQTVKKKHLDALERAFQEYYRGLVLLDNYRKLNYAACIKILKKYSKYSKNNISEAVDLLVRQEPFIDSGQLDEMFSEAEEMFSDTLYSGERKVAMNKLRPHTSKDSSGSAMFRCGIWLGVSLCLTAMLLYYYIVNFNYFSAGSEAPPFSELTFFLFRMLIFPIAMSFFISINIYIWEKYGVNYVFIFELNPRNYLSVWEFMEIPLLAYILWGSFMWFYMLEVSHVFDLPNMWLVPFVLFCVFAIWLLLPLPILRASARWWMLKVICRVLCTPLLPVKFKDFWFANQLTSLSDFLYDLQFVFCMHPTQDVPQLDQICSFGYSWGLPIINLYPNWCRFMQCCRRYYDSRDTRQAINAGKYFVTVSAMLATFIQKSLRNRTQHDVSTAWLIIWFSLNIFNMLYKLSYDVCMDWGLFRIEDVKYLFLRKKLMFPFYWYYIAILIDVVLRFLWITVFFIKSYFGSSIWSSQITQFCIALAEIIRRCTWNVFRVENEHLSNVGKFRAVTEIPLPFDMRGEDEKKKTRVKFSHRVRKVISKLNCFRKPNWLSKRVTKFLSDDVSVDETSIN</sequence>
<dbReference type="GO" id="GO:0005794">
    <property type="term" value="C:Golgi apparatus"/>
    <property type="evidence" value="ECO:0007669"/>
    <property type="project" value="TreeGrafter"/>
</dbReference>
<dbReference type="PROSITE" id="PS51380">
    <property type="entry name" value="EXS"/>
    <property type="match status" value="1"/>
</dbReference>
<dbReference type="InterPro" id="IPR004342">
    <property type="entry name" value="EXS_C"/>
</dbReference>
<evidence type="ECO:0000256" key="4">
    <source>
        <dbReference type="ARBA" id="ARBA00022989"/>
    </source>
</evidence>
<name>A0AAW2ZNM2_9EUKA</name>
<feature type="transmembrane region" description="Helical" evidence="6">
    <location>
        <begin position="528"/>
        <end position="546"/>
    </location>
</feature>
<dbReference type="PROSITE" id="PS51382">
    <property type="entry name" value="SPX"/>
    <property type="match status" value="1"/>
</dbReference>
<dbReference type="GO" id="GO:0006817">
    <property type="term" value="P:phosphate ion transport"/>
    <property type="evidence" value="ECO:0007669"/>
    <property type="project" value="TreeGrafter"/>
</dbReference>
<comment type="subcellular location">
    <subcellularLocation>
        <location evidence="1">Membrane</location>
        <topology evidence="1">Multi-pass membrane protein</topology>
    </subcellularLocation>
</comment>
<dbReference type="InterPro" id="IPR004331">
    <property type="entry name" value="SPX_dom"/>
</dbReference>
<feature type="domain" description="SPX" evidence="8">
    <location>
        <begin position="1"/>
        <end position="204"/>
    </location>
</feature>
<dbReference type="Proteomes" id="UP001431209">
    <property type="component" value="Unassembled WGS sequence"/>
</dbReference>
<dbReference type="GO" id="GO:0016036">
    <property type="term" value="P:cellular response to phosphate starvation"/>
    <property type="evidence" value="ECO:0007669"/>
    <property type="project" value="TreeGrafter"/>
</dbReference>
<dbReference type="GO" id="GO:0005886">
    <property type="term" value="C:plasma membrane"/>
    <property type="evidence" value="ECO:0007669"/>
    <property type="project" value="TreeGrafter"/>
</dbReference>
<protein>
    <submittedName>
        <fullName evidence="9">Uncharacterized protein</fullName>
    </submittedName>
</protein>
<evidence type="ECO:0000313" key="9">
    <source>
        <dbReference type="EMBL" id="KAL0490289.1"/>
    </source>
</evidence>
<keyword evidence="5 6" id="KW-0472">Membrane</keyword>
<organism evidence="9 10">
    <name type="scientific">Acrasis kona</name>
    <dbReference type="NCBI Taxonomy" id="1008807"/>
    <lineage>
        <taxon>Eukaryota</taxon>
        <taxon>Discoba</taxon>
        <taxon>Heterolobosea</taxon>
        <taxon>Tetramitia</taxon>
        <taxon>Eutetramitia</taxon>
        <taxon>Acrasidae</taxon>
        <taxon>Acrasis</taxon>
    </lineage>
</organism>
<dbReference type="PANTHER" id="PTHR10783">
    <property type="entry name" value="XENOTROPIC AND POLYTROPIC RETROVIRUS RECEPTOR 1-RELATED"/>
    <property type="match status" value="1"/>
</dbReference>
<evidence type="ECO:0000256" key="2">
    <source>
        <dbReference type="ARBA" id="ARBA00009665"/>
    </source>
</evidence>
<feature type="transmembrane region" description="Helical" evidence="6">
    <location>
        <begin position="578"/>
        <end position="600"/>
    </location>
</feature>
<evidence type="ECO:0000256" key="6">
    <source>
        <dbReference type="SAM" id="Phobius"/>
    </source>
</evidence>
<gene>
    <name evidence="9" type="ORF">AKO1_009462</name>
</gene>
<accession>A0AAW2ZNM2</accession>
<dbReference type="EMBL" id="JAOPGA020001662">
    <property type="protein sequence ID" value="KAL0490289.1"/>
    <property type="molecule type" value="Genomic_DNA"/>
</dbReference>
<feature type="transmembrane region" description="Helical" evidence="6">
    <location>
        <begin position="300"/>
        <end position="322"/>
    </location>
</feature>
<feature type="transmembrane region" description="Helical" evidence="6">
    <location>
        <begin position="260"/>
        <end position="280"/>
    </location>
</feature>
<dbReference type="PANTHER" id="PTHR10783:SF103">
    <property type="entry name" value="SOLUTE CARRIER FAMILY 53 MEMBER 1"/>
    <property type="match status" value="1"/>
</dbReference>
<feature type="domain" description="EXS" evidence="7">
    <location>
        <begin position="461"/>
        <end position="665"/>
    </location>
</feature>
<keyword evidence="3 6" id="KW-0812">Transmembrane</keyword>
<dbReference type="AlphaFoldDB" id="A0AAW2ZNM2"/>
<dbReference type="Pfam" id="PF03105">
    <property type="entry name" value="SPX"/>
    <property type="match status" value="2"/>
</dbReference>
<comment type="caution">
    <text evidence="9">The sequence shown here is derived from an EMBL/GenBank/DDBJ whole genome shotgun (WGS) entry which is preliminary data.</text>
</comment>
<feature type="transmembrane region" description="Helical" evidence="6">
    <location>
        <begin position="377"/>
        <end position="399"/>
    </location>
</feature>
<dbReference type="GO" id="GO:0000822">
    <property type="term" value="F:inositol hexakisphosphate binding"/>
    <property type="evidence" value="ECO:0007669"/>
    <property type="project" value="TreeGrafter"/>
</dbReference>
<feature type="transmembrane region" description="Helical" evidence="6">
    <location>
        <begin position="343"/>
        <end position="365"/>
    </location>
</feature>
<keyword evidence="4 6" id="KW-1133">Transmembrane helix</keyword>
<evidence type="ECO:0000259" key="7">
    <source>
        <dbReference type="PROSITE" id="PS51380"/>
    </source>
</evidence>
<evidence type="ECO:0000256" key="1">
    <source>
        <dbReference type="ARBA" id="ARBA00004141"/>
    </source>
</evidence>
<evidence type="ECO:0000256" key="5">
    <source>
        <dbReference type="ARBA" id="ARBA00023136"/>
    </source>
</evidence>
<reference evidence="9 10" key="1">
    <citation type="submission" date="2024-03" db="EMBL/GenBank/DDBJ databases">
        <title>The Acrasis kona genome and developmental transcriptomes reveal deep origins of eukaryotic multicellular pathways.</title>
        <authorList>
            <person name="Sheikh S."/>
            <person name="Fu C.-J."/>
            <person name="Brown M.W."/>
            <person name="Baldauf S.L."/>
        </authorList>
    </citation>
    <scope>NUCLEOTIDE SEQUENCE [LARGE SCALE GENOMIC DNA]</scope>
    <source>
        <strain evidence="9 10">ATCC MYA-3509</strain>
    </source>
</reference>